<dbReference type="SUPFAM" id="SSF52540">
    <property type="entry name" value="P-loop containing nucleoside triphosphate hydrolases"/>
    <property type="match status" value="1"/>
</dbReference>
<dbReference type="Proteomes" id="UP000680020">
    <property type="component" value="Unassembled WGS sequence"/>
</dbReference>
<dbReference type="RefSeq" id="WP_213404187.1">
    <property type="nucleotide sequence ID" value="NZ_JAGIBT010000002.1"/>
</dbReference>
<name>A0AB35BZ66_9GAMM</name>
<evidence type="ECO:0000313" key="2">
    <source>
        <dbReference type="Proteomes" id="UP000680020"/>
    </source>
</evidence>
<accession>A0AB35BZ66</accession>
<comment type="caution">
    <text evidence="1">The sequence shown here is derived from an EMBL/GenBank/DDBJ whole genome shotgun (WGS) entry which is preliminary data.</text>
</comment>
<evidence type="ECO:0000313" key="1">
    <source>
        <dbReference type="EMBL" id="MBS7825122.1"/>
    </source>
</evidence>
<dbReference type="EMBL" id="JAGIBU010000007">
    <property type="protein sequence ID" value="MBS7825122.1"/>
    <property type="molecule type" value="Genomic_DNA"/>
</dbReference>
<evidence type="ECO:0008006" key="3">
    <source>
        <dbReference type="Google" id="ProtNLM"/>
    </source>
</evidence>
<proteinExistence type="predicted"/>
<protein>
    <recommendedName>
        <fullName evidence="3">ATP-binding protein</fullName>
    </recommendedName>
</protein>
<dbReference type="Gene3D" id="3.40.50.300">
    <property type="entry name" value="P-loop containing nucleotide triphosphate hydrolases"/>
    <property type="match status" value="1"/>
</dbReference>
<organism evidence="1 2">
    <name type="scientific">Wohlfahrtiimonas chitiniclastica</name>
    <dbReference type="NCBI Taxonomy" id="400946"/>
    <lineage>
        <taxon>Bacteria</taxon>
        <taxon>Pseudomonadati</taxon>
        <taxon>Pseudomonadota</taxon>
        <taxon>Gammaproteobacteria</taxon>
        <taxon>Cardiobacteriales</taxon>
        <taxon>Ignatzschineriaceae</taxon>
        <taxon>Wohlfahrtiimonas</taxon>
    </lineage>
</organism>
<reference evidence="1" key="1">
    <citation type="submission" date="2021-03" db="EMBL/GenBank/DDBJ databases">
        <title>Identification and antibiotic profiling of Wohlfahrtiimonas chitiniclastica, an underestimated human pathogen.</title>
        <authorList>
            <person name="Kopf A."/>
            <person name="Bunk B."/>
            <person name="Coldewey S."/>
            <person name="Gunzer F."/>
            <person name="Riedel T."/>
            <person name="Schroettner P."/>
        </authorList>
    </citation>
    <scope>NUCLEOTIDE SEQUENCE</scope>
    <source>
        <strain evidence="1">DSM 100917</strain>
    </source>
</reference>
<gene>
    <name evidence="1" type="ORF">J7561_07895</name>
</gene>
<sequence length="1108" mass="124706">MKFKERVTLNENFKKSTNLVLDHGNVGFLKDYILSISNQNNLAQIIASAKGTQAAFTFTGPYGSGKSSFALFLSNLLVPSESLEGHRICVDKIEDAALKNDAFLSKKKSRTLISIVAAPVSPLELLGQALACEAKSETILKTIETKMAHKDGLVIIIDEMGKLLEKTAQTHMSDIYILQQIAELANNSEGRLIFIGILHQSFAEYAVGLNKTAQDEWYKIHGRFTDLVIDTSNEEKLDLIGRTIVSKDKPTKADALIDASIKVICKNRRVDPQNYEILLKQCWPLNPIVALLLGPLSLKHFGQNQRSIFSFLNSSEPASFQNFLEETDYDAKTRYSIDRFWDYVKSNFDFILSRSQDARRWILAQEVLDKLYAQSTVKEIDVAMAATLLKLISLLEIFKGNTGLEASCELLYALFEAKPQAIEQTLNTLCDMSLIREAHNKSGFVLFDGSDFDIDSELDNALQQVVDVDYARLNAIASFQPIVAKRNYHRTGTIRWMSISIMPYKVWKDEGIDAIAPFNNSLFGTFLILVPSDVTEYEAAQVALKQREDYSHQKPVVLGVTDQYAEINGLARELLALEWLEKNTASLMGDRIARHEIDNRKSHVSHAINQLINQAKQDLSWFLDEEKGQLNAVQFNQLCSRLADRVFEKCPVLKTEMLNNNKPSANANGAVNALLRRMVSGRGEARLGIDENFYPPERGLFKILHEDTGMYAQNAQGQYLFVLPTREDSGLPTLWRDTDAFLQQQRDKCSLKALYQFWSSAPYGLKKGLHSVLFLTYLLSKEGNIAAYLQGMYLPEITDIFVDYLIKESSEIEIKYIEMSTERTEYVAALHQTLGQSFKAFKYAKPNILDISRKLVSFIHNLNPWVMRTKTLSHKTARFRDTLKVASDPNQLIFEDMVRLFDIPVDRLQPEDLQGVIDALTELDQAYTQMIETLGRVLFSALQINPLHVDLDALHKRAEIVNHGSGDFRIDALASRLQTLDPSDDKDIAGIASLAANKPIHDWIDLDVERAKIEIGALCDGFKKAELYAHLKGQKSNRKSFVLLSSVNGQDVQQNLDASLPEHEVQAIDRLKQELQAKVVEMGVNNSALLKIALIELGIELTDESLGS</sequence>
<dbReference type="InterPro" id="IPR027417">
    <property type="entry name" value="P-loop_NTPase"/>
</dbReference>
<dbReference type="AlphaFoldDB" id="A0AB35BZ66"/>